<dbReference type="AlphaFoldDB" id="A0A8K0WKM0"/>
<gene>
    <name evidence="7" type="ORF">B0I35DRAFT_401547</name>
</gene>
<keyword evidence="2" id="KW-0285">Flavoprotein</keyword>
<dbReference type="Pfam" id="PF01494">
    <property type="entry name" value="FAD_binding_3"/>
    <property type="match status" value="1"/>
</dbReference>
<protein>
    <recommendedName>
        <fullName evidence="6">FAD-binding domain-containing protein</fullName>
    </recommendedName>
</protein>
<evidence type="ECO:0000256" key="1">
    <source>
        <dbReference type="ARBA" id="ARBA00001974"/>
    </source>
</evidence>
<organism evidence="7 8">
    <name type="scientific">Stachybotrys elegans</name>
    <dbReference type="NCBI Taxonomy" id="80388"/>
    <lineage>
        <taxon>Eukaryota</taxon>
        <taxon>Fungi</taxon>
        <taxon>Dikarya</taxon>
        <taxon>Ascomycota</taxon>
        <taxon>Pezizomycotina</taxon>
        <taxon>Sordariomycetes</taxon>
        <taxon>Hypocreomycetidae</taxon>
        <taxon>Hypocreales</taxon>
        <taxon>Stachybotryaceae</taxon>
        <taxon>Stachybotrys</taxon>
    </lineage>
</organism>
<dbReference type="GO" id="GO:0004497">
    <property type="term" value="F:monooxygenase activity"/>
    <property type="evidence" value="ECO:0007669"/>
    <property type="project" value="UniProtKB-KW"/>
</dbReference>
<reference evidence="7" key="1">
    <citation type="journal article" date="2021" name="Nat. Commun.">
        <title>Genetic determinants of endophytism in the Arabidopsis root mycobiome.</title>
        <authorList>
            <person name="Mesny F."/>
            <person name="Miyauchi S."/>
            <person name="Thiergart T."/>
            <person name="Pickel B."/>
            <person name="Atanasova L."/>
            <person name="Karlsson M."/>
            <person name="Huettel B."/>
            <person name="Barry K.W."/>
            <person name="Haridas S."/>
            <person name="Chen C."/>
            <person name="Bauer D."/>
            <person name="Andreopoulos W."/>
            <person name="Pangilinan J."/>
            <person name="LaButti K."/>
            <person name="Riley R."/>
            <person name="Lipzen A."/>
            <person name="Clum A."/>
            <person name="Drula E."/>
            <person name="Henrissat B."/>
            <person name="Kohler A."/>
            <person name="Grigoriev I.V."/>
            <person name="Martin F.M."/>
            <person name="Hacquard S."/>
        </authorList>
    </citation>
    <scope>NUCLEOTIDE SEQUENCE</scope>
    <source>
        <strain evidence="7">MPI-CAGE-CH-0235</strain>
    </source>
</reference>
<evidence type="ECO:0000256" key="2">
    <source>
        <dbReference type="ARBA" id="ARBA00022630"/>
    </source>
</evidence>
<dbReference type="PANTHER" id="PTHR47178">
    <property type="entry name" value="MONOOXYGENASE, FAD-BINDING"/>
    <property type="match status" value="1"/>
</dbReference>
<accession>A0A8K0WKM0</accession>
<comment type="caution">
    <text evidence="7">The sequence shown here is derived from an EMBL/GenBank/DDBJ whole genome shotgun (WGS) entry which is preliminary data.</text>
</comment>
<sequence>MTNTGPQDELPVLVIGAGVCGLAIAHGLQRANIPVIVFDRYPSIEARFSARDWAVGCQWSGPMLAKLVGEERWSRIHEVGVDPNLTVDEIRNFPMVKVLHGVTGEPLAEMRTDGEPFFRFLYSRLVTLLAEGIDVRYSKTLDRFSCYPKTEGSQAQESVTACFRDGTEYRGRLLIGADGSNSGVRSQLFQHEPKLADLKRLPYAATFISSSFTAAQARHLRAAQHHPLACAIPHPKGHMMMFCVLDAMQAEHPETWKFSFYLGTQCSIEEQDKNTTLSERLEEAKQIIQDSEIGDPIKSAFEWLEDHVDSIYYTKVANWDPSLPEHKWDNHNGLVTLAGDACHPMTYHRGQGLNHAVADAAKIVEILTRQGTQSQEERIQEYEAEMIERGGKEVRLSELNTRMLHDWEQLMNSPLVTQGLQVSAK</sequence>
<dbReference type="PRINTS" id="PR00420">
    <property type="entry name" value="RNGMNOXGNASE"/>
</dbReference>
<name>A0A8K0WKM0_9HYPO</name>
<dbReference type="GO" id="GO:0071949">
    <property type="term" value="F:FAD binding"/>
    <property type="evidence" value="ECO:0007669"/>
    <property type="project" value="InterPro"/>
</dbReference>
<dbReference type="PANTHER" id="PTHR47178:SF3">
    <property type="entry name" value="FAD-BINDING DOMAIN-CONTAINING PROTEIN"/>
    <property type="match status" value="1"/>
</dbReference>
<evidence type="ECO:0000256" key="5">
    <source>
        <dbReference type="ARBA" id="ARBA00023033"/>
    </source>
</evidence>
<evidence type="ECO:0000256" key="3">
    <source>
        <dbReference type="ARBA" id="ARBA00022827"/>
    </source>
</evidence>
<dbReference type="EMBL" id="JAGPNK010000025">
    <property type="protein sequence ID" value="KAH7304202.1"/>
    <property type="molecule type" value="Genomic_DNA"/>
</dbReference>
<keyword evidence="3" id="KW-0274">FAD</keyword>
<evidence type="ECO:0000313" key="7">
    <source>
        <dbReference type="EMBL" id="KAH7304202.1"/>
    </source>
</evidence>
<comment type="cofactor">
    <cofactor evidence="1">
        <name>FAD</name>
        <dbReference type="ChEBI" id="CHEBI:57692"/>
    </cofactor>
</comment>
<evidence type="ECO:0000259" key="6">
    <source>
        <dbReference type="Pfam" id="PF01494"/>
    </source>
</evidence>
<dbReference type="InterPro" id="IPR002938">
    <property type="entry name" value="FAD-bd"/>
</dbReference>
<dbReference type="InterPro" id="IPR036188">
    <property type="entry name" value="FAD/NAD-bd_sf"/>
</dbReference>
<keyword evidence="5" id="KW-0503">Monooxygenase</keyword>
<dbReference type="Proteomes" id="UP000813444">
    <property type="component" value="Unassembled WGS sequence"/>
</dbReference>
<evidence type="ECO:0000313" key="8">
    <source>
        <dbReference type="Proteomes" id="UP000813444"/>
    </source>
</evidence>
<dbReference type="SUPFAM" id="SSF51905">
    <property type="entry name" value="FAD/NAD(P)-binding domain"/>
    <property type="match status" value="1"/>
</dbReference>
<dbReference type="Gene3D" id="3.50.50.60">
    <property type="entry name" value="FAD/NAD(P)-binding domain"/>
    <property type="match status" value="1"/>
</dbReference>
<dbReference type="OrthoDB" id="47494at2759"/>
<proteinExistence type="predicted"/>
<keyword evidence="8" id="KW-1185">Reference proteome</keyword>
<evidence type="ECO:0000256" key="4">
    <source>
        <dbReference type="ARBA" id="ARBA00023002"/>
    </source>
</evidence>
<feature type="domain" description="FAD-binding" evidence="6">
    <location>
        <begin position="154"/>
        <end position="390"/>
    </location>
</feature>
<keyword evidence="4" id="KW-0560">Oxidoreductase</keyword>